<sequence length="430" mass="48669">MLNASTLARPPTCSVDAAEHLKVLTELTDCKERYYRLGADLRRLRTQVGDKGSMPTASTTNDETNHEIELLHQTQRALNASIAQNEALHAEFAQFRRDADARDRQARARIEALVAELETAKAYVDEVKQSSPCSNAVAALRRHLRDKTDELDAVVADNESLRQDIVVERARRHEASRERDGLRVMVQELQADLADAVCRRRSNNHDDDDDDDEAASAGVLSQLRTDNSRLCALLADTTEFARFKMHVSLEGASYVQRPGTPPEDNLMAWGRLVSGLQPRYAGKVADHSPDHFDMEPSSPPPQKAASASNSPDALAKTEELRWVPSKVLHLVRAFQRRHCSNVAPHHFDAWVLKLHAVWHERCLAKVRHVVDAHRKHAAEMRRQVQHSMPYDAVVHTREIERLRHDVLELTQKLLRGGRKGQRRRSSPHLR</sequence>
<dbReference type="RefSeq" id="XP_008877055.1">
    <property type="nucleotide sequence ID" value="XM_008878833.1"/>
</dbReference>
<dbReference type="OrthoDB" id="75612at2759"/>
<feature type="coiled-coil region" evidence="1">
    <location>
        <begin position="110"/>
        <end position="192"/>
    </location>
</feature>
<evidence type="ECO:0000256" key="1">
    <source>
        <dbReference type="SAM" id="Coils"/>
    </source>
</evidence>
<feature type="compositionally biased region" description="Basic and acidic residues" evidence="2">
    <location>
        <begin position="284"/>
        <end position="294"/>
    </location>
</feature>
<feature type="region of interest" description="Disordered" evidence="2">
    <location>
        <begin position="284"/>
        <end position="313"/>
    </location>
</feature>
<protein>
    <submittedName>
        <fullName evidence="3">Uncharacterized protein</fullName>
    </submittedName>
</protein>
<reference evidence="3" key="1">
    <citation type="submission" date="2013-12" db="EMBL/GenBank/DDBJ databases">
        <title>The Genome Sequence of Aphanomyces invadans NJM9701.</title>
        <authorList>
            <consortium name="The Broad Institute Genomics Platform"/>
            <person name="Russ C."/>
            <person name="Tyler B."/>
            <person name="van West P."/>
            <person name="Dieguez-Uribeondo J."/>
            <person name="Young S.K."/>
            <person name="Zeng Q."/>
            <person name="Gargeya S."/>
            <person name="Fitzgerald M."/>
            <person name="Abouelleil A."/>
            <person name="Alvarado L."/>
            <person name="Chapman S.B."/>
            <person name="Gainer-Dewar J."/>
            <person name="Goldberg J."/>
            <person name="Griggs A."/>
            <person name="Gujja S."/>
            <person name="Hansen M."/>
            <person name="Howarth C."/>
            <person name="Imamovic A."/>
            <person name="Ireland A."/>
            <person name="Larimer J."/>
            <person name="McCowan C."/>
            <person name="Murphy C."/>
            <person name="Pearson M."/>
            <person name="Poon T.W."/>
            <person name="Priest M."/>
            <person name="Roberts A."/>
            <person name="Saif S."/>
            <person name="Shea T."/>
            <person name="Sykes S."/>
            <person name="Wortman J."/>
            <person name="Nusbaum C."/>
            <person name="Birren B."/>
        </authorList>
    </citation>
    <scope>NUCLEOTIDE SEQUENCE [LARGE SCALE GENOMIC DNA]</scope>
    <source>
        <strain evidence="3">NJM9701</strain>
    </source>
</reference>
<dbReference type="AlphaFoldDB" id="A0A024TJS3"/>
<gene>
    <name evidence="3" type="ORF">H310_11949</name>
</gene>
<dbReference type="GeneID" id="20088999"/>
<proteinExistence type="predicted"/>
<evidence type="ECO:0000256" key="2">
    <source>
        <dbReference type="SAM" id="MobiDB-lite"/>
    </source>
</evidence>
<keyword evidence="1" id="KW-0175">Coiled coil</keyword>
<evidence type="ECO:0000313" key="3">
    <source>
        <dbReference type="EMBL" id="ETV94293.1"/>
    </source>
</evidence>
<dbReference type="VEuPathDB" id="FungiDB:H310_11949"/>
<accession>A0A024TJS3</accession>
<organism evidence="3">
    <name type="scientific">Aphanomyces invadans</name>
    <dbReference type="NCBI Taxonomy" id="157072"/>
    <lineage>
        <taxon>Eukaryota</taxon>
        <taxon>Sar</taxon>
        <taxon>Stramenopiles</taxon>
        <taxon>Oomycota</taxon>
        <taxon>Saprolegniomycetes</taxon>
        <taxon>Saprolegniales</taxon>
        <taxon>Verrucalvaceae</taxon>
        <taxon>Aphanomyces</taxon>
    </lineage>
</organism>
<name>A0A024TJS3_9STRA</name>
<dbReference type="EMBL" id="KI913986">
    <property type="protein sequence ID" value="ETV94293.1"/>
    <property type="molecule type" value="Genomic_DNA"/>
</dbReference>